<feature type="non-terminal residue" evidence="1">
    <location>
        <position position="1"/>
    </location>
</feature>
<dbReference type="AlphaFoldDB" id="A0A822G244"/>
<evidence type="ECO:0000313" key="1">
    <source>
        <dbReference type="EMBL" id="CAF5144106.1"/>
    </source>
</evidence>
<comment type="caution">
    <text evidence="1">The sequence shown here is derived from an EMBL/GenBank/DDBJ whole genome shotgun (WGS) entry which is preliminary data.</text>
</comment>
<dbReference type="Proteomes" id="UP000663848">
    <property type="component" value="Unassembled WGS sequence"/>
</dbReference>
<organism evidence="1 2">
    <name type="scientific">Rotaria socialis</name>
    <dbReference type="NCBI Taxonomy" id="392032"/>
    <lineage>
        <taxon>Eukaryota</taxon>
        <taxon>Metazoa</taxon>
        <taxon>Spiralia</taxon>
        <taxon>Gnathifera</taxon>
        <taxon>Rotifera</taxon>
        <taxon>Eurotatoria</taxon>
        <taxon>Bdelloidea</taxon>
        <taxon>Philodinida</taxon>
        <taxon>Philodinidae</taxon>
        <taxon>Rotaria</taxon>
    </lineage>
</organism>
<evidence type="ECO:0000313" key="2">
    <source>
        <dbReference type="Proteomes" id="UP000663848"/>
    </source>
</evidence>
<dbReference type="EMBL" id="CAJOBR010093319">
    <property type="protein sequence ID" value="CAF5144106.1"/>
    <property type="molecule type" value="Genomic_DNA"/>
</dbReference>
<gene>
    <name evidence="1" type="ORF">QYT958_LOCUS47988</name>
</gene>
<proteinExistence type="predicted"/>
<reference evidence="1" key="1">
    <citation type="submission" date="2021-02" db="EMBL/GenBank/DDBJ databases">
        <authorList>
            <person name="Nowell W R."/>
        </authorList>
    </citation>
    <scope>NUCLEOTIDE SEQUENCE</scope>
</reference>
<sequence length="32" mass="3770">MLPDNETEEMIVEQTNQEIISDIIEQIQQQIP</sequence>
<feature type="non-terminal residue" evidence="1">
    <location>
        <position position="32"/>
    </location>
</feature>
<name>A0A822G244_9BILA</name>
<protein>
    <submittedName>
        <fullName evidence="1">Uncharacterized protein</fullName>
    </submittedName>
</protein>
<accession>A0A822G244</accession>